<evidence type="ECO:0000313" key="2">
    <source>
        <dbReference type="Proteomes" id="UP000243985"/>
    </source>
</evidence>
<gene>
    <name evidence="1" type="ORF">C8P65_1162</name>
</gene>
<comment type="caution">
    <text evidence="1">The sequence shown here is derived from an EMBL/GenBank/DDBJ whole genome shotgun (WGS) entry which is preliminary data.</text>
</comment>
<dbReference type="AlphaFoldDB" id="A0A2T5XSD3"/>
<sequence length="263" mass="31321">MTRKAKKIRLKISQKNTRKSTQKNTRTQQRNKEILKYYKQLIREYKGITIGKALNEYIKPKYGISKTTLHKILRSANIRKNTPQIPPPAKKDLIFCISLYFGIPTKFSITKIDFRMHLSDIVRKRKFIERVVSEKEKPTFEAYIYTLPFISKVEAGKRYLNSGHKGNKLINKYLRLLVEEIKQDFEAGKLQVQTYIKPPKPPTKRDTIRKLNAYYKKHGINKHIPLRKPSKREIYSKMYKDYIQHTKELYKRIEELSNETNNK</sequence>
<reference evidence="1 2" key="1">
    <citation type="submission" date="2018-04" db="EMBL/GenBank/DDBJ databases">
        <title>Genomic Encyclopedia of Archaeal and Bacterial Type Strains, Phase II (KMG-II): from individual species to whole genera.</title>
        <authorList>
            <person name="Goeker M."/>
        </authorList>
    </citation>
    <scope>NUCLEOTIDE SEQUENCE [LARGE SCALE GENOMIC DNA]</scope>
    <source>
        <strain evidence="1 2">DSM 22902</strain>
    </source>
</reference>
<dbReference type="EMBL" id="QBKG01000016">
    <property type="protein sequence ID" value="PTX03048.1"/>
    <property type="molecule type" value="Genomic_DNA"/>
</dbReference>
<protein>
    <submittedName>
        <fullName evidence="1">Uncharacterized protein</fullName>
    </submittedName>
</protein>
<organism evidence="1 2">
    <name type="scientific">Capnocytophaga leadbetteri</name>
    <dbReference type="NCBI Taxonomy" id="327575"/>
    <lineage>
        <taxon>Bacteria</taxon>
        <taxon>Pseudomonadati</taxon>
        <taxon>Bacteroidota</taxon>
        <taxon>Flavobacteriia</taxon>
        <taxon>Flavobacteriales</taxon>
        <taxon>Flavobacteriaceae</taxon>
        <taxon>Capnocytophaga</taxon>
    </lineage>
</organism>
<evidence type="ECO:0000313" key="1">
    <source>
        <dbReference type="EMBL" id="PTX03048.1"/>
    </source>
</evidence>
<proteinExistence type="predicted"/>
<dbReference type="Proteomes" id="UP000243985">
    <property type="component" value="Unassembled WGS sequence"/>
</dbReference>
<name>A0A2T5XSD3_9FLAO</name>
<accession>A0A2T5XSD3</accession>